<organism evidence="3 4">
    <name type="scientific">Prauserella isguenensis</name>
    <dbReference type="NCBI Taxonomy" id="1470180"/>
    <lineage>
        <taxon>Bacteria</taxon>
        <taxon>Bacillati</taxon>
        <taxon>Actinomycetota</taxon>
        <taxon>Actinomycetes</taxon>
        <taxon>Pseudonocardiales</taxon>
        <taxon>Pseudonocardiaceae</taxon>
        <taxon>Prauserella</taxon>
    </lineage>
</organism>
<evidence type="ECO:0000256" key="2">
    <source>
        <dbReference type="SAM" id="Phobius"/>
    </source>
</evidence>
<name>A0A839RW81_9PSEU</name>
<dbReference type="AlphaFoldDB" id="A0A839RW81"/>
<dbReference type="RefSeq" id="WP_343053637.1">
    <property type="nucleotide sequence ID" value="NZ_JACHWU010000001.1"/>
</dbReference>
<accession>A0A839RW81</accession>
<evidence type="ECO:0000256" key="1">
    <source>
        <dbReference type="SAM" id="MobiDB-lite"/>
    </source>
</evidence>
<dbReference type="Proteomes" id="UP000550714">
    <property type="component" value="Unassembled WGS sequence"/>
</dbReference>
<sequence length="362" mass="39740">MKRLRSPDSPQWSSVALATTLVLAVAVVLTVGTWLLADPATPRSDALRTAGIAGGAIIALYALWLNDRRRRVEEARHALEGDRVSDERFARSVELLGHDADQVRVGAMHALAGLAKARPDYTQTVLDVLCAYLRRPYLHPRWSGSDSATVEEREEAERELQVRLTAQRLVHDLLSESDEAKGAAYDLDFTGAAVEYLDLSGRRMGTVVLRYAYLHSDSNLSRCVFTGPVWFSHGRTGTGRLEGRFRCDDAVFEQPAMFRDATFNSLASFRRSRFADDAAFSGSAFNGTARFTDATFGELDLRNTRFAGDVDLRWREAAAVAVDHATVDSGRTLELPDGWRTTSDPDGARLTAPSTTPASAST</sequence>
<feature type="transmembrane region" description="Helical" evidence="2">
    <location>
        <begin position="49"/>
        <end position="66"/>
    </location>
</feature>
<feature type="transmembrane region" description="Helical" evidence="2">
    <location>
        <begin position="12"/>
        <end position="37"/>
    </location>
</feature>
<dbReference type="Gene3D" id="2.160.20.80">
    <property type="entry name" value="E3 ubiquitin-protein ligase SopA"/>
    <property type="match status" value="1"/>
</dbReference>
<dbReference type="InterPro" id="IPR001646">
    <property type="entry name" value="5peptide_repeat"/>
</dbReference>
<evidence type="ECO:0000313" key="4">
    <source>
        <dbReference type="Proteomes" id="UP000550714"/>
    </source>
</evidence>
<protein>
    <submittedName>
        <fullName evidence="3">Uncharacterized protein YjbI with pentapeptide repeats</fullName>
    </submittedName>
</protein>
<keyword evidence="2" id="KW-0812">Transmembrane</keyword>
<feature type="region of interest" description="Disordered" evidence="1">
    <location>
        <begin position="333"/>
        <end position="362"/>
    </location>
</feature>
<proteinExistence type="predicted"/>
<keyword evidence="2" id="KW-0472">Membrane</keyword>
<dbReference type="Pfam" id="PF13576">
    <property type="entry name" value="Pentapeptide_3"/>
    <property type="match status" value="1"/>
</dbReference>
<gene>
    <name evidence="3" type="ORF">FHS23_000903</name>
</gene>
<keyword evidence="2" id="KW-1133">Transmembrane helix</keyword>
<feature type="compositionally biased region" description="Low complexity" evidence="1">
    <location>
        <begin position="351"/>
        <end position="362"/>
    </location>
</feature>
<comment type="caution">
    <text evidence="3">The sequence shown here is derived from an EMBL/GenBank/DDBJ whole genome shotgun (WGS) entry which is preliminary data.</text>
</comment>
<reference evidence="3 4" key="1">
    <citation type="submission" date="2020-08" db="EMBL/GenBank/DDBJ databases">
        <title>Genomic Encyclopedia of Type Strains, Phase III (KMG-III): the genomes of soil and plant-associated and newly described type strains.</title>
        <authorList>
            <person name="Whitman W."/>
        </authorList>
    </citation>
    <scope>NUCLEOTIDE SEQUENCE [LARGE SCALE GENOMIC DNA]</scope>
    <source>
        <strain evidence="3 4">CECT 8577</strain>
    </source>
</reference>
<keyword evidence="4" id="KW-1185">Reference proteome</keyword>
<dbReference type="EMBL" id="JACHWU010000001">
    <property type="protein sequence ID" value="MBB3049908.1"/>
    <property type="molecule type" value="Genomic_DNA"/>
</dbReference>
<evidence type="ECO:0000313" key="3">
    <source>
        <dbReference type="EMBL" id="MBB3049908.1"/>
    </source>
</evidence>